<feature type="transmembrane region" description="Helical" evidence="7">
    <location>
        <begin position="87"/>
        <end position="108"/>
    </location>
</feature>
<evidence type="ECO:0000256" key="5">
    <source>
        <dbReference type="ARBA" id="ARBA00022989"/>
    </source>
</evidence>
<feature type="transmembrane region" description="Helical" evidence="7">
    <location>
        <begin position="25"/>
        <end position="45"/>
    </location>
</feature>
<dbReference type="RefSeq" id="WP_179487846.1">
    <property type="nucleotide sequence ID" value="NZ_JACCBV010000001.1"/>
</dbReference>
<dbReference type="CDD" id="cd06261">
    <property type="entry name" value="TM_PBP2"/>
    <property type="match status" value="1"/>
</dbReference>
<evidence type="ECO:0000256" key="2">
    <source>
        <dbReference type="ARBA" id="ARBA00022448"/>
    </source>
</evidence>
<proteinExistence type="inferred from homology"/>
<comment type="similarity">
    <text evidence="7">Belongs to the binding-protein-dependent transport system permease family.</text>
</comment>
<evidence type="ECO:0000259" key="8">
    <source>
        <dbReference type="PROSITE" id="PS50928"/>
    </source>
</evidence>
<feature type="transmembrane region" description="Helical" evidence="7">
    <location>
        <begin position="192"/>
        <end position="224"/>
    </location>
</feature>
<keyword evidence="3" id="KW-1003">Cell membrane</keyword>
<dbReference type="EMBL" id="JACCBV010000001">
    <property type="protein sequence ID" value="NYE18877.1"/>
    <property type="molecule type" value="Genomic_DNA"/>
</dbReference>
<dbReference type="PROSITE" id="PS50928">
    <property type="entry name" value="ABC_TM1"/>
    <property type="match status" value="1"/>
</dbReference>
<evidence type="ECO:0000256" key="1">
    <source>
        <dbReference type="ARBA" id="ARBA00004651"/>
    </source>
</evidence>
<keyword evidence="6 7" id="KW-0472">Membrane</keyword>
<dbReference type="Proteomes" id="UP000576969">
    <property type="component" value="Unassembled WGS sequence"/>
</dbReference>
<dbReference type="InterPro" id="IPR035906">
    <property type="entry name" value="MetI-like_sf"/>
</dbReference>
<dbReference type="PANTHER" id="PTHR30151">
    <property type="entry name" value="ALKANE SULFONATE ABC TRANSPORTER-RELATED, MEMBRANE SUBUNIT"/>
    <property type="match status" value="1"/>
</dbReference>
<organism evidence="9 10">
    <name type="scientific">Microbacterium immunditiarum</name>
    <dbReference type="NCBI Taxonomy" id="337480"/>
    <lineage>
        <taxon>Bacteria</taxon>
        <taxon>Bacillati</taxon>
        <taxon>Actinomycetota</taxon>
        <taxon>Actinomycetes</taxon>
        <taxon>Micrococcales</taxon>
        <taxon>Microbacteriaceae</taxon>
        <taxon>Microbacterium</taxon>
    </lineage>
</organism>
<gene>
    <name evidence="9" type="ORF">BJ991_000905</name>
</gene>
<evidence type="ECO:0000256" key="3">
    <source>
        <dbReference type="ARBA" id="ARBA00022475"/>
    </source>
</evidence>
<sequence length="283" mass="30294">MATITAPADATTRPQTRTPFSQTRLSTPILGALGIVGFILVWELASRLALVNPTYLPPFTEVFATVFEVVGGEQYRAQFWAALGNTMFGWSVGLVIALVAGVVCGVIIGSNRWVRDFTHSTIEFLRPIPSVGLIPIAVVIFGVRPAATIAIVVWACFWVILIHVIYGVADVDPVADSTARSYGLGYLARARYVVWPTVLPYLMTGVRLSGTIALVVAVTIEIVVQAPGIGQMIAQYQSAGNAPVVYALALLAGVLGLVINLALRRLEEAVLGWHPSVRAEVIS</sequence>
<feature type="transmembrane region" description="Helical" evidence="7">
    <location>
        <begin position="244"/>
        <end position="263"/>
    </location>
</feature>
<keyword evidence="10" id="KW-1185">Reference proteome</keyword>
<evidence type="ECO:0000256" key="4">
    <source>
        <dbReference type="ARBA" id="ARBA00022692"/>
    </source>
</evidence>
<dbReference type="PANTHER" id="PTHR30151:SF0">
    <property type="entry name" value="ABC TRANSPORTER PERMEASE PROTEIN MJ0413-RELATED"/>
    <property type="match status" value="1"/>
</dbReference>
<feature type="transmembrane region" description="Helical" evidence="7">
    <location>
        <begin position="124"/>
        <end position="143"/>
    </location>
</feature>
<dbReference type="Gene3D" id="1.10.3720.10">
    <property type="entry name" value="MetI-like"/>
    <property type="match status" value="1"/>
</dbReference>
<dbReference type="GO" id="GO:0005886">
    <property type="term" value="C:plasma membrane"/>
    <property type="evidence" value="ECO:0007669"/>
    <property type="project" value="UniProtKB-SubCell"/>
</dbReference>
<comment type="caution">
    <text evidence="9">The sequence shown here is derived from an EMBL/GenBank/DDBJ whole genome shotgun (WGS) entry which is preliminary data.</text>
</comment>
<evidence type="ECO:0000313" key="9">
    <source>
        <dbReference type="EMBL" id="NYE18877.1"/>
    </source>
</evidence>
<feature type="domain" description="ABC transmembrane type-1" evidence="8">
    <location>
        <begin position="83"/>
        <end position="263"/>
    </location>
</feature>
<keyword evidence="5 7" id="KW-1133">Transmembrane helix</keyword>
<keyword evidence="2 7" id="KW-0813">Transport</keyword>
<dbReference type="InterPro" id="IPR000515">
    <property type="entry name" value="MetI-like"/>
</dbReference>
<evidence type="ECO:0000256" key="7">
    <source>
        <dbReference type="RuleBase" id="RU363032"/>
    </source>
</evidence>
<protein>
    <submittedName>
        <fullName evidence="9">ABC-type nitrate/sulfonate/bicarbonate transport system permease component</fullName>
    </submittedName>
</protein>
<reference evidence="9 10" key="1">
    <citation type="submission" date="2020-07" db="EMBL/GenBank/DDBJ databases">
        <title>Sequencing the genomes of 1000 actinobacteria strains.</title>
        <authorList>
            <person name="Klenk H.-P."/>
        </authorList>
    </citation>
    <scope>NUCLEOTIDE SEQUENCE [LARGE SCALE GENOMIC DNA]</scope>
    <source>
        <strain evidence="9 10">DSM 24662</strain>
    </source>
</reference>
<dbReference type="AlphaFoldDB" id="A0A7Y9KGV7"/>
<keyword evidence="4 7" id="KW-0812">Transmembrane</keyword>
<accession>A0A7Y9KGV7</accession>
<dbReference type="GO" id="GO:0055085">
    <property type="term" value="P:transmembrane transport"/>
    <property type="evidence" value="ECO:0007669"/>
    <property type="project" value="InterPro"/>
</dbReference>
<evidence type="ECO:0000256" key="6">
    <source>
        <dbReference type="ARBA" id="ARBA00023136"/>
    </source>
</evidence>
<comment type="subcellular location">
    <subcellularLocation>
        <location evidence="1 7">Cell membrane</location>
        <topology evidence="1 7">Multi-pass membrane protein</topology>
    </subcellularLocation>
</comment>
<dbReference type="SUPFAM" id="SSF161098">
    <property type="entry name" value="MetI-like"/>
    <property type="match status" value="1"/>
</dbReference>
<feature type="transmembrane region" description="Helical" evidence="7">
    <location>
        <begin position="149"/>
        <end position="171"/>
    </location>
</feature>
<evidence type="ECO:0000313" key="10">
    <source>
        <dbReference type="Proteomes" id="UP000576969"/>
    </source>
</evidence>
<name>A0A7Y9KGV7_9MICO</name>
<dbReference type="Pfam" id="PF00528">
    <property type="entry name" value="BPD_transp_1"/>
    <property type="match status" value="1"/>
</dbReference>